<sequence length="237" mass="25255">MGILSIVAVCVGLTASCSGSTADRVGSALGLSSTSPAAAAAGGSGTALSLLGALPVRAEDNSPKYRRDAFGTPWSDVDHNGCDTRNDILRRDMRSTTLRKADNCTVLTGELTDPYTTRIIRFNRARSASAVQIDHVVALADAWRTGALEWTDAQRLQFANDPQNLLAVDGPTNIRKSDQDAAEWLPPSPGEQCPYVARQVGLKSRYHLWVTSAEASAMRTVLQKCSTQSPLGLTPTP</sequence>
<keyword evidence="2" id="KW-0255">Endonuclease</keyword>
<keyword evidence="2" id="KW-0540">Nuclease</keyword>
<reference evidence="2 3" key="1">
    <citation type="submission" date="2022-04" db="EMBL/GenBank/DDBJ databases">
        <title>Genome diversity in the genus Frankia.</title>
        <authorList>
            <person name="Carlos-Shanley C."/>
            <person name="Hahn D."/>
        </authorList>
    </citation>
    <scope>NUCLEOTIDE SEQUENCE [LARGE SCALE GENOMIC DNA]</scope>
    <source>
        <strain evidence="2 3">Ag45/Mut15</strain>
    </source>
</reference>
<feature type="domain" description="GmrSD restriction endonucleases C-terminal" evidence="1">
    <location>
        <begin position="83"/>
        <end position="220"/>
    </location>
</feature>
<evidence type="ECO:0000259" key="1">
    <source>
        <dbReference type="Pfam" id="PF07510"/>
    </source>
</evidence>
<organism evidence="2 3">
    <name type="scientific">Frankia umida</name>
    <dbReference type="NCBI Taxonomy" id="573489"/>
    <lineage>
        <taxon>Bacteria</taxon>
        <taxon>Bacillati</taxon>
        <taxon>Actinomycetota</taxon>
        <taxon>Actinomycetes</taxon>
        <taxon>Frankiales</taxon>
        <taxon>Frankiaceae</taxon>
        <taxon>Frankia</taxon>
    </lineage>
</organism>
<evidence type="ECO:0000313" key="2">
    <source>
        <dbReference type="EMBL" id="MCK9874926.1"/>
    </source>
</evidence>
<accession>A0ABT0JTZ5</accession>
<evidence type="ECO:0000313" key="3">
    <source>
        <dbReference type="Proteomes" id="UP001201873"/>
    </source>
</evidence>
<dbReference type="EMBL" id="JALKFT010000003">
    <property type="protein sequence ID" value="MCK9874926.1"/>
    <property type="molecule type" value="Genomic_DNA"/>
</dbReference>
<proteinExistence type="predicted"/>
<dbReference type="GO" id="GO:0004519">
    <property type="term" value="F:endonuclease activity"/>
    <property type="evidence" value="ECO:0007669"/>
    <property type="project" value="UniProtKB-KW"/>
</dbReference>
<comment type="caution">
    <text evidence="2">The sequence shown here is derived from an EMBL/GenBank/DDBJ whole genome shotgun (WGS) entry which is preliminary data.</text>
</comment>
<keyword evidence="2" id="KW-0378">Hydrolase</keyword>
<gene>
    <name evidence="2" type="ORF">MXD59_03860</name>
</gene>
<dbReference type="PANTHER" id="PTHR24094">
    <property type="entry name" value="SECRETED PROTEIN"/>
    <property type="match status" value="1"/>
</dbReference>
<dbReference type="Pfam" id="PF07510">
    <property type="entry name" value="GmrSD_C"/>
    <property type="match status" value="1"/>
</dbReference>
<keyword evidence="3" id="KW-1185">Reference proteome</keyword>
<protein>
    <submittedName>
        <fullName evidence="2">HNH endonuclease family protein</fullName>
    </submittedName>
</protein>
<dbReference type="PANTHER" id="PTHR24094:SF15">
    <property type="entry name" value="AMP-DEPENDENT SYNTHETASE_LIGASE DOMAIN-CONTAINING PROTEIN-RELATED"/>
    <property type="match status" value="1"/>
</dbReference>
<dbReference type="Proteomes" id="UP001201873">
    <property type="component" value="Unassembled WGS sequence"/>
</dbReference>
<dbReference type="InterPro" id="IPR011089">
    <property type="entry name" value="GmrSD_C"/>
</dbReference>
<name>A0ABT0JTZ5_9ACTN</name>